<sequence>MHTRVQFTASIDAVLPDNPPSPPPHRFFAMNLFASLDRHVSLAEAALLSCVTLTLGLIPTLAFAQTSQSDLEYTDVGWESQQITDQFFAEGSAVGDLNGDGVNDLVYGPVWYEGPDYQTRHELAEANVVSVMAYSQHFFSHVCDVNADGKPDVISVGFPGRQATLYINPGEKNASQSDQVWPAHTIAPRVSNESPAWVDLIPGGLPELVCARDRAYGYYTADSMDDPTQPWQWVAISEPGTAFEPFGHGLGVGDIDGDGKQDIINRQHWWRQPESALTHSTDTADSTDAADSKPLWQRQAWIAQPFGGGGAQMHVHDFDGDGDSDLVTSENAHGYGLAWFEQTRPGQFAQHQISGASSMQNPHGYATSQMHAVETIDVDGDGRRDIVTGKRYYAHGGKDVGGLQAPLVVWFRNVKSDQPGGLEFVPHVIHETSGVGVEVVTTDINGDGLVDVLTGNKRGLTVHIQTDLSDVPLAKRRHVAERWRTSKRPQDEYAIGLSPSESAENMDLPNGFEVDVVASEPDLVQPIAMCFDDRGRIWMIEGNTYPTKAPEGEGKDRILILEDSDGDGSFETKKVFADGVNLASGIEVGFGGVWIGAAPELLFYPDANRDDVPDAEPTVLLDGWGYQDTHETLNSFTWGMDGWLYGCHGVFTHSNVGKPGTAKEDRTPLNAGVWRYHPVRHEFEVYAHGTSNPWGVDFNENGDWFVSACVIPHLFHLSQGGRYFRQAGQHFNPYTYDDIKTIADHLHYGDGTFQSANSANRVDRDLVRRTAATTSMVGGGHAHAGLTIYQADEFPAHYRGELFFHNLHGHRIVREHLETEGSGFLGRHRPDFMMSNDHEQIGVGIMQGPDGALYTSDWHDDQTCHHRDHEIWDRTNGRLFRIRYGELQPYNFDLSELSDDQLVQNLTHSNAYFVRQSQRILQERAASGKINRNKVAEALTALIQSEAPRRSRLQAVWTAWTSGVLRVEGKQKDDSNFVQTDLSSLLDDNDPIIRGWAVQLIGEHRQALSSGLLAKLETMSASEPSPVTRRYLASLLQRIPENQRLGIARGLLRHNVDQNDHNLPWLIWYGIEPVVDTDAEGVMSLVSSSNWNQLQRFVTRRTATTPEGREALVRSIARQIDSSKDSAINNQYDWMLEELLQSARSRGGVAMPSAWPKVSSLLREKASASSTKDLVGALAIEFGDASALPELRTILANSDEATAPRLDALRLLTQAKDPELGKLLLALIDDRDIGSHAVRGLAPFDSPDIASTLIKRFNNWSPQKQSDALATLTSRTGSAIQLISAMEEGVIPSSIVPAYAIRNVLSLPFEDDSARKRLEAAWGRIGSTSEQAKQLHAKYTALLTPKTLASANRSEGKKLYEANCGKCHRLFGEGEPIGPDLTGANRSDVNYWLENILQPNAVIGNAYQMTSFLMDDGRVVSGLVRSRNEDAVTVQTTSEEIVLSLDEVEVEKLSETSLMPEGQLEPMKPNQIRDLFGYLMSPGPSFAREWAVEAESLLETAVVSGGKIQNQSMKPFHDQWSADNQLWWTGGKVGSTITLNVPHDVTGPAEVQMHLTGAVDYAKLSLKISDQAEKTFDGYSPDVRVLPAVTWDRVELKSDEPLTIEVKITGKNEKAIARWMAGIDSISIRPMP</sequence>
<evidence type="ECO:0000256" key="5">
    <source>
        <dbReference type="PROSITE-ProRule" id="PRU00433"/>
    </source>
</evidence>
<comment type="caution">
    <text evidence="8">The sequence shown here is derived from an EMBL/GenBank/DDBJ whole genome shotgun (WGS) entry which is preliminary data.</text>
</comment>
<dbReference type="SUPFAM" id="SSF46626">
    <property type="entry name" value="Cytochrome c"/>
    <property type="match status" value="1"/>
</dbReference>
<dbReference type="Pfam" id="PF00034">
    <property type="entry name" value="Cytochrom_C"/>
    <property type="match status" value="1"/>
</dbReference>
<accession>M5S4F4</accession>
<dbReference type="InterPro" id="IPR028994">
    <property type="entry name" value="Integrin_alpha_N"/>
</dbReference>
<keyword evidence="1 5" id="KW-0349">Heme</keyword>
<dbReference type="InterPro" id="IPR013427">
    <property type="entry name" value="Haem-bd_dom_put"/>
</dbReference>
<dbReference type="Pfam" id="PF23500">
    <property type="entry name" value="DUF7133"/>
    <property type="match status" value="1"/>
</dbReference>
<feature type="region of interest" description="Disordered" evidence="6">
    <location>
        <begin position="274"/>
        <end position="293"/>
    </location>
</feature>
<gene>
    <name evidence="8" type="ORF">RESH_02903</name>
</gene>
<dbReference type="Gene3D" id="1.25.10.10">
    <property type="entry name" value="Leucine-rich Repeat Variant"/>
    <property type="match status" value="1"/>
</dbReference>
<evidence type="ECO:0000256" key="3">
    <source>
        <dbReference type="ARBA" id="ARBA00022729"/>
    </source>
</evidence>
<dbReference type="PANTHER" id="PTHR33546">
    <property type="entry name" value="LARGE, MULTIFUNCTIONAL SECRETED PROTEIN-RELATED"/>
    <property type="match status" value="1"/>
</dbReference>
<dbReference type="NCBIfam" id="TIGR02603">
    <property type="entry name" value="CxxCH_TIGR02603"/>
    <property type="match status" value="1"/>
</dbReference>
<evidence type="ECO:0000256" key="4">
    <source>
        <dbReference type="ARBA" id="ARBA00023004"/>
    </source>
</evidence>
<dbReference type="InterPro" id="IPR011989">
    <property type="entry name" value="ARM-like"/>
</dbReference>
<dbReference type="PANTHER" id="PTHR33546:SF1">
    <property type="entry name" value="LARGE, MULTIFUNCTIONAL SECRETED PROTEIN"/>
    <property type="match status" value="1"/>
</dbReference>
<evidence type="ECO:0000256" key="6">
    <source>
        <dbReference type="SAM" id="MobiDB-lite"/>
    </source>
</evidence>
<dbReference type="Gene3D" id="1.10.760.10">
    <property type="entry name" value="Cytochrome c-like domain"/>
    <property type="match status" value="1"/>
</dbReference>
<dbReference type="PATRIC" id="fig|1263868.3.peg.3140"/>
<keyword evidence="4 5" id="KW-0408">Iron</keyword>
<dbReference type="InterPro" id="IPR013428">
    <property type="entry name" value="Membrane-bound_put_N"/>
</dbReference>
<organism evidence="8 9">
    <name type="scientific">Rhodopirellula europaea SH398</name>
    <dbReference type="NCBI Taxonomy" id="1263868"/>
    <lineage>
        <taxon>Bacteria</taxon>
        <taxon>Pseudomonadati</taxon>
        <taxon>Planctomycetota</taxon>
        <taxon>Planctomycetia</taxon>
        <taxon>Pirellulales</taxon>
        <taxon>Pirellulaceae</taxon>
        <taxon>Rhodopirellula</taxon>
    </lineage>
</organism>
<dbReference type="STRING" id="1263868.RESH_02903"/>
<dbReference type="EMBL" id="ANOF01000091">
    <property type="protein sequence ID" value="EMI26513.1"/>
    <property type="molecule type" value="Genomic_DNA"/>
</dbReference>
<evidence type="ECO:0000256" key="2">
    <source>
        <dbReference type="ARBA" id="ARBA00022723"/>
    </source>
</evidence>
<dbReference type="InterPro" id="IPR036909">
    <property type="entry name" value="Cyt_c-like_dom_sf"/>
</dbReference>
<evidence type="ECO:0000259" key="7">
    <source>
        <dbReference type="PROSITE" id="PS51007"/>
    </source>
</evidence>
<keyword evidence="2 5" id="KW-0479">Metal-binding</keyword>
<reference evidence="8 9" key="1">
    <citation type="journal article" date="2013" name="Mar. Genomics">
        <title>Expression of sulfatases in Rhodopirellula baltica and the diversity of sulfatases in the genus Rhodopirellula.</title>
        <authorList>
            <person name="Wegner C.E."/>
            <person name="Richter-Heitmann T."/>
            <person name="Klindworth A."/>
            <person name="Klockow C."/>
            <person name="Richter M."/>
            <person name="Achstetter T."/>
            <person name="Glockner F.O."/>
            <person name="Harder J."/>
        </authorList>
    </citation>
    <scope>NUCLEOTIDE SEQUENCE [LARGE SCALE GENOMIC DNA]</scope>
    <source>
        <strain evidence="8 9">SH398</strain>
    </source>
</reference>
<dbReference type="Gene3D" id="2.130.10.130">
    <property type="entry name" value="Integrin alpha, N-terminal"/>
    <property type="match status" value="2"/>
</dbReference>
<dbReference type="Gene3D" id="2.120.10.30">
    <property type="entry name" value="TolB, C-terminal domain"/>
    <property type="match status" value="1"/>
</dbReference>
<dbReference type="SUPFAM" id="SSF48371">
    <property type="entry name" value="ARM repeat"/>
    <property type="match status" value="1"/>
</dbReference>
<keyword evidence="3" id="KW-0732">Signal</keyword>
<dbReference type="GO" id="GO:0046872">
    <property type="term" value="F:metal ion binding"/>
    <property type="evidence" value="ECO:0007669"/>
    <property type="project" value="UniProtKB-KW"/>
</dbReference>
<dbReference type="SUPFAM" id="SSF69318">
    <property type="entry name" value="Integrin alpha N-terminal domain"/>
    <property type="match status" value="1"/>
</dbReference>
<dbReference type="GO" id="GO:0009055">
    <property type="term" value="F:electron transfer activity"/>
    <property type="evidence" value="ECO:0007669"/>
    <property type="project" value="InterPro"/>
</dbReference>
<dbReference type="PROSITE" id="PS51007">
    <property type="entry name" value="CYTC"/>
    <property type="match status" value="1"/>
</dbReference>
<evidence type="ECO:0000313" key="9">
    <source>
        <dbReference type="Proteomes" id="UP000011996"/>
    </source>
</evidence>
<dbReference type="Proteomes" id="UP000011996">
    <property type="component" value="Unassembled WGS sequence"/>
</dbReference>
<evidence type="ECO:0000256" key="1">
    <source>
        <dbReference type="ARBA" id="ARBA00022617"/>
    </source>
</evidence>
<feature type="compositionally biased region" description="Low complexity" evidence="6">
    <location>
        <begin position="275"/>
        <end position="289"/>
    </location>
</feature>
<name>M5S4F4_9BACT</name>
<dbReference type="SUPFAM" id="SSF50952">
    <property type="entry name" value="Soluble quinoprotein glucose dehydrogenase"/>
    <property type="match status" value="1"/>
</dbReference>
<dbReference type="GO" id="GO:0020037">
    <property type="term" value="F:heme binding"/>
    <property type="evidence" value="ECO:0007669"/>
    <property type="project" value="InterPro"/>
</dbReference>
<evidence type="ECO:0000313" key="8">
    <source>
        <dbReference type="EMBL" id="EMI26513.1"/>
    </source>
</evidence>
<dbReference type="Pfam" id="PF13517">
    <property type="entry name" value="FG-GAP_3"/>
    <property type="match status" value="1"/>
</dbReference>
<protein>
    <submittedName>
        <fullName evidence="8">Membrane-bound dehydrogenase domain protein</fullName>
    </submittedName>
</protein>
<dbReference type="InterPro" id="IPR055557">
    <property type="entry name" value="DUF7133"/>
</dbReference>
<dbReference type="InterPro" id="IPR011042">
    <property type="entry name" value="6-blade_b-propeller_TolB-like"/>
</dbReference>
<dbReference type="InterPro" id="IPR009056">
    <property type="entry name" value="Cyt_c-like_dom"/>
</dbReference>
<dbReference type="InterPro" id="IPR016024">
    <property type="entry name" value="ARM-type_fold"/>
</dbReference>
<dbReference type="InterPro" id="IPR013517">
    <property type="entry name" value="FG-GAP"/>
</dbReference>
<dbReference type="NCBIfam" id="TIGR02604">
    <property type="entry name" value="Piru_Ver_Nterm"/>
    <property type="match status" value="1"/>
</dbReference>
<feature type="domain" description="Cytochrome c" evidence="7">
    <location>
        <begin position="1351"/>
        <end position="1483"/>
    </location>
</feature>
<proteinExistence type="predicted"/>
<dbReference type="InterPro" id="IPR011041">
    <property type="entry name" value="Quinoprot_gluc/sorb_DH_b-prop"/>
</dbReference>